<organism evidence="7 8">
    <name type="scientific">Sorangium cellulosum</name>
    <name type="common">Polyangium cellulosum</name>
    <dbReference type="NCBI Taxonomy" id="56"/>
    <lineage>
        <taxon>Bacteria</taxon>
        <taxon>Pseudomonadati</taxon>
        <taxon>Myxococcota</taxon>
        <taxon>Polyangia</taxon>
        <taxon>Polyangiales</taxon>
        <taxon>Polyangiaceae</taxon>
        <taxon>Sorangium</taxon>
    </lineage>
</organism>
<evidence type="ECO:0000259" key="6">
    <source>
        <dbReference type="Pfam" id="PF07685"/>
    </source>
</evidence>
<dbReference type="GO" id="GO:0015420">
    <property type="term" value="F:ABC-type vitamin B12 transporter activity"/>
    <property type="evidence" value="ECO:0007669"/>
    <property type="project" value="UniProtKB-UniRule"/>
</dbReference>
<reference evidence="7 8" key="1">
    <citation type="submission" date="2014-02" db="EMBL/GenBank/DDBJ databases">
        <title>The small core and large imbalanced accessory genome model reveals a collaborative survival strategy of Sorangium cellulosum strains in nature.</title>
        <authorList>
            <person name="Han K."/>
            <person name="Peng R."/>
            <person name="Blom J."/>
            <person name="Li Y.-Z."/>
        </authorList>
    </citation>
    <scope>NUCLEOTIDE SEQUENCE [LARGE SCALE GENOMIC DNA]</scope>
    <source>
        <strain evidence="7 8">So0008-312</strain>
    </source>
</reference>
<feature type="active site" description="Nucleophile" evidence="4">
    <location>
        <position position="335"/>
    </location>
</feature>
<dbReference type="InterPro" id="IPR002586">
    <property type="entry name" value="CobQ/CobB/MinD/ParA_Nub-bd_dom"/>
</dbReference>
<dbReference type="EMBL" id="JEMA01000291">
    <property type="protein sequence ID" value="KYF72081.1"/>
    <property type="molecule type" value="Genomic_DNA"/>
</dbReference>
<evidence type="ECO:0000256" key="1">
    <source>
        <dbReference type="ARBA" id="ARBA00004953"/>
    </source>
</evidence>
<dbReference type="InterPro" id="IPR011698">
    <property type="entry name" value="GATase_3"/>
</dbReference>
<dbReference type="Proteomes" id="UP000075260">
    <property type="component" value="Unassembled WGS sequence"/>
</dbReference>
<dbReference type="RefSeq" id="WP_061606553.1">
    <property type="nucleotide sequence ID" value="NZ_JEMA01000291.1"/>
</dbReference>
<dbReference type="InterPro" id="IPR033949">
    <property type="entry name" value="CobQ_GATase1"/>
</dbReference>
<proteinExistence type="inferred from homology"/>
<keyword evidence="3 4" id="KW-0315">Glutamine amidotransferase</keyword>
<dbReference type="InterPro" id="IPR047045">
    <property type="entry name" value="CobQ_N"/>
</dbReference>
<comment type="function">
    <text evidence="4">Catalyzes amidations at positions B, D, E, and G on adenosylcobyrinic A,C-diamide. NH(2) groups are provided by glutamine, and one molecule of ATP is hydrogenolyzed for each amidation.</text>
</comment>
<comment type="similarity">
    <text evidence="4">Belongs to the CobB/CobQ family. CobQ subfamily.</text>
</comment>
<dbReference type="GO" id="GO:0003824">
    <property type="term" value="F:catalytic activity"/>
    <property type="evidence" value="ECO:0007669"/>
    <property type="project" value="InterPro"/>
</dbReference>
<dbReference type="Gene3D" id="3.40.50.880">
    <property type="match status" value="1"/>
</dbReference>
<dbReference type="UniPathway" id="UPA00148"/>
<evidence type="ECO:0000313" key="8">
    <source>
        <dbReference type="Proteomes" id="UP000075260"/>
    </source>
</evidence>
<dbReference type="SUPFAM" id="SSF52540">
    <property type="entry name" value="P-loop containing nucleoside triphosphate hydrolases"/>
    <property type="match status" value="1"/>
</dbReference>
<dbReference type="AlphaFoldDB" id="A0A150QVU0"/>
<name>A0A150QVU0_SORCE</name>
<keyword evidence="2 4" id="KW-0169">Cobalamin biosynthesis</keyword>
<dbReference type="InterPro" id="IPR004459">
    <property type="entry name" value="CobQ_synth"/>
</dbReference>
<dbReference type="NCBIfam" id="NF001989">
    <property type="entry name" value="PRK00784.1"/>
    <property type="match status" value="1"/>
</dbReference>
<feature type="domain" description="CobQ/CobB/MinD/ParA nucleotide binding" evidence="5">
    <location>
        <begin position="6"/>
        <end position="236"/>
    </location>
</feature>
<comment type="caution">
    <text evidence="7">The sequence shown here is derived from an EMBL/GenBank/DDBJ whole genome shotgun (WGS) entry which is preliminary data.</text>
</comment>
<evidence type="ECO:0000313" key="7">
    <source>
        <dbReference type="EMBL" id="KYF72081.1"/>
    </source>
</evidence>
<evidence type="ECO:0000256" key="2">
    <source>
        <dbReference type="ARBA" id="ARBA00022573"/>
    </source>
</evidence>
<evidence type="ECO:0000259" key="5">
    <source>
        <dbReference type="Pfam" id="PF01656"/>
    </source>
</evidence>
<evidence type="ECO:0000256" key="4">
    <source>
        <dbReference type="HAMAP-Rule" id="MF_00028"/>
    </source>
</evidence>
<dbReference type="SUPFAM" id="SSF52317">
    <property type="entry name" value="Class I glutamine amidotransferase-like"/>
    <property type="match status" value="1"/>
</dbReference>
<feature type="domain" description="CobB/CobQ-like glutamine amidotransferase" evidence="6">
    <location>
        <begin position="256"/>
        <end position="457"/>
    </location>
</feature>
<dbReference type="PANTHER" id="PTHR21343">
    <property type="entry name" value="DETHIOBIOTIN SYNTHETASE"/>
    <property type="match status" value="1"/>
</dbReference>
<evidence type="ECO:0000256" key="3">
    <source>
        <dbReference type="ARBA" id="ARBA00022962"/>
    </source>
</evidence>
<accession>A0A150QVU0</accession>
<dbReference type="InterPro" id="IPR027417">
    <property type="entry name" value="P-loop_NTPase"/>
</dbReference>
<dbReference type="Pfam" id="PF07685">
    <property type="entry name" value="GATase_3"/>
    <property type="match status" value="1"/>
</dbReference>
<dbReference type="InterPro" id="IPR029062">
    <property type="entry name" value="Class_I_gatase-like"/>
</dbReference>
<dbReference type="Pfam" id="PF01656">
    <property type="entry name" value="CbiA"/>
    <property type="match status" value="1"/>
</dbReference>
<dbReference type="CDD" id="cd05389">
    <property type="entry name" value="CobQ_N"/>
    <property type="match status" value="1"/>
</dbReference>
<dbReference type="NCBIfam" id="TIGR00313">
    <property type="entry name" value="cobQ"/>
    <property type="match status" value="1"/>
</dbReference>
<sequence>MTALTVMVQGTASSVGKSLLCTALCRMFQRRGLRVAPFKSQNMALNSFATPDGGEIGRAQAVQAEAARVAPTVDMNPILLKPEGDSRSQVVVLGKPMGSLHARDYFAYRGELKDIIARSLGRLREAHDVVVIEGAGSPAEINLKDRDIVNMHVARVADAPVLLAGDIDRGGVFAALVGTMALLDPDERARVAAFVINKFRGDIKLLEPGLEMLTARTGVPVLGVVPYVKQLRIADEDSVALENRRRRGPAGPGELDIAVVRLPRISNYDDVEPLEHERGVAVRFIERPDEIGGADLVVLPGTKSTMADLAWLRASGLAEAVAARARQGGWTLGICGGCQMLGGAIEDPEGVESAEPSARGLGLLDVWTRFERTKTTAQVRARIAGDSFLGAAGAASAGGAELTGYEIHMGQVERASGARAAFAIESRSGRAEAALDGAVSPDGAVVGTMIHGIFENDGLRRALLAALRARRGLAAPAGEPAIPSRHDEYDRLATAVEASLDRALLDRIVGLDSRVPGAAEAR</sequence>
<dbReference type="GO" id="GO:0009236">
    <property type="term" value="P:cobalamin biosynthetic process"/>
    <property type="evidence" value="ECO:0007669"/>
    <property type="project" value="UniProtKB-UniRule"/>
</dbReference>
<dbReference type="Gene3D" id="3.40.50.300">
    <property type="entry name" value="P-loop containing nucleotide triphosphate hydrolases"/>
    <property type="match status" value="1"/>
</dbReference>
<dbReference type="PANTHER" id="PTHR21343:SF1">
    <property type="entry name" value="COBYRIC ACID SYNTHASE"/>
    <property type="match status" value="1"/>
</dbReference>
<comment type="pathway">
    <text evidence="1 4">Cofactor biosynthesis; adenosylcobalamin biosynthesis.</text>
</comment>
<dbReference type="HAMAP" id="MF_00028">
    <property type="entry name" value="CobQ"/>
    <property type="match status" value="1"/>
</dbReference>
<dbReference type="CDD" id="cd01750">
    <property type="entry name" value="GATase1_CobQ"/>
    <property type="match status" value="1"/>
</dbReference>
<gene>
    <name evidence="4" type="primary">cobQ</name>
    <name evidence="7" type="ORF">BE15_08070</name>
</gene>
<protein>
    <recommendedName>
        <fullName evidence="4">Cobyric acid synthase</fullName>
    </recommendedName>
</protein>
<dbReference type="OrthoDB" id="9808302at2"/>
<feature type="active site" evidence="4">
    <location>
        <position position="451"/>
    </location>
</feature>
<dbReference type="PROSITE" id="PS51274">
    <property type="entry name" value="GATASE_COBBQ"/>
    <property type="match status" value="1"/>
</dbReference>